<comment type="caution">
    <text evidence="1">The sequence shown here is derived from an EMBL/GenBank/DDBJ whole genome shotgun (WGS) entry which is preliminary data.</text>
</comment>
<reference evidence="1" key="1">
    <citation type="submission" date="2020-05" db="EMBL/GenBank/DDBJ databases">
        <title>Mycena genomes resolve the evolution of fungal bioluminescence.</title>
        <authorList>
            <person name="Tsai I.J."/>
        </authorList>
    </citation>
    <scope>NUCLEOTIDE SEQUENCE</scope>
    <source>
        <strain evidence="1">160909Yilan</strain>
    </source>
</reference>
<dbReference type="Proteomes" id="UP000623467">
    <property type="component" value="Unassembled WGS sequence"/>
</dbReference>
<evidence type="ECO:0000313" key="1">
    <source>
        <dbReference type="EMBL" id="KAF7341678.1"/>
    </source>
</evidence>
<dbReference type="EMBL" id="JACAZH010000027">
    <property type="protein sequence ID" value="KAF7341678.1"/>
    <property type="molecule type" value="Genomic_DNA"/>
</dbReference>
<protein>
    <recommendedName>
        <fullName evidence="3">F-box domain-containing protein</fullName>
    </recommendedName>
</protein>
<proteinExistence type="predicted"/>
<organism evidence="1 2">
    <name type="scientific">Mycena sanguinolenta</name>
    <dbReference type="NCBI Taxonomy" id="230812"/>
    <lineage>
        <taxon>Eukaryota</taxon>
        <taxon>Fungi</taxon>
        <taxon>Dikarya</taxon>
        <taxon>Basidiomycota</taxon>
        <taxon>Agaricomycotina</taxon>
        <taxon>Agaricomycetes</taxon>
        <taxon>Agaricomycetidae</taxon>
        <taxon>Agaricales</taxon>
        <taxon>Marasmiineae</taxon>
        <taxon>Mycenaceae</taxon>
        <taxon>Mycena</taxon>
    </lineage>
</organism>
<gene>
    <name evidence="1" type="ORF">MSAN_02066100</name>
</gene>
<keyword evidence="2" id="KW-1185">Reference proteome</keyword>
<dbReference type="AlphaFoldDB" id="A0A8H6XI69"/>
<name>A0A8H6XI69_9AGAR</name>
<evidence type="ECO:0000313" key="2">
    <source>
        <dbReference type="Proteomes" id="UP000623467"/>
    </source>
</evidence>
<evidence type="ECO:0008006" key="3">
    <source>
        <dbReference type="Google" id="ProtNLM"/>
    </source>
</evidence>
<accession>A0A8H6XI69</accession>
<dbReference type="OrthoDB" id="2745518at2759"/>
<sequence>MRSSTVSPLNDDIVGQIMAFCPTFNTLLATILVSKAFHRVFQTHPKSIIRAVSYNVVGPALPQALRVIRYPYHDYCTPKDDPSAMAGACPEDWQNLPVICADEISMLEENARVVGELENIYSLMAKDRMSKTSVLTAEESWRFRRAMYRIMLYCAIFSSFYYDFAERAGELEAIQNQRTAVLAEYPTDELRQVSSAVEFLSQIHDGSIWRGVDLDTFLSACPSGALRVWEARSADVLLDIVAGDSPHVDRRVFQDSTEEHLECARGDATRISIIVKMDFRHGQWS</sequence>